<dbReference type="Proteomes" id="UP001149165">
    <property type="component" value="Unassembled WGS sequence"/>
</dbReference>
<gene>
    <name evidence="1" type="ORF">N7456_007742</name>
</gene>
<dbReference type="EMBL" id="JAPQKH010000005">
    <property type="protein sequence ID" value="KAJ5097021.1"/>
    <property type="molecule type" value="Genomic_DNA"/>
</dbReference>
<evidence type="ECO:0000313" key="2">
    <source>
        <dbReference type="Proteomes" id="UP001149165"/>
    </source>
</evidence>
<accession>A0A9W9K914</accession>
<sequence length="106" mass="11829">MFYSMTSRASRSRISGDAQSNRWQVLVLSAAMRCDAMRCLVHGQAYSRPNKTFSHLYGGLYGVIRTVKRNPGIEARYVAAAHQDDAAMQPLQSCIQLVPRLPSLQV</sequence>
<comment type="caution">
    <text evidence="1">The sequence shown here is derived from an EMBL/GenBank/DDBJ whole genome shotgun (WGS) entry which is preliminary data.</text>
</comment>
<reference evidence="1" key="1">
    <citation type="submission" date="2022-11" db="EMBL/GenBank/DDBJ databases">
        <authorList>
            <person name="Petersen C."/>
        </authorList>
    </citation>
    <scope>NUCLEOTIDE SEQUENCE</scope>
    <source>
        <strain evidence="1">IBT 30069</strain>
    </source>
</reference>
<evidence type="ECO:0000313" key="1">
    <source>
        <dbReference type="EMBL" id="KAJ5097021.1"/>
    </source>
</evidence>
<protein>
    <submittedName>
        <fullName evidence="1">Uncharacterized protein</fullName>
    </submittedName>
</protein>
<name>A0A9W9K914_9EURO</name>
<proteinExistence type="predicted"/>
<keyword evidence="2" id="KW-1185">Reference proteome</keyword>
<dbReference type="AlphaFoldDB" id="A0A9W9K914"/>
<reference evidence="1" key="2">
    <citation type="journal article" date="2023" name="IMA Fungus">
        <title>Comparative genomic study of the Penicillium genus elucidates a diverse pangenome and 15 lateral gene transfer events.</title>
        <authorList>
            <person name="Petersen C."/>
            <person name="Sorensen T."/>
            <person name="Nielsen M.R."/>
            <person name="Sondergaard T.E."/>
            <person name="Sorensen J.L."/>
            <person name="Fitzpatrick D.A."/>
            <person name="Frisvad J.C."/>
            <person name="Nielsen K.L."/>
        </authorList>
    </citation>
    <scope>NUCLEOTIDE SEQUENCE</scope>
    <source>
        <strain evidence="1">IBT 30069</strain>
    </source>
</reference>
<organism evidence="1 2">
    <name type="scientific">Penicillium angulare</name>
    <dbReference type="NCBI Taxonomy" id="116970"/>
    <lineage>
        <taxon>Eukaryota</taxon>
        <taxon>Fungi</taxon>
        <taxon>Dikarya</taxon>
        <taxon>Ascomycota</taxon>
        <taxon>Pezizomycotina</taxon>
        <taxon>Eurotiomycetes</taxon>
        <taxon>Eurotiomycetidae</taxon>
        <taxon>Eurotiales</taxon>
        <taxon>Aspergillaceae</taxon>
        <taxon>Penicillium</taxon>
    </lineage>
</organism>